<keyword evidence="5 7" id="KW-1133">Transmembrane helix</keyword>
<evidence type="ECO:0000313" key="9">
    <source>
        <dbReference type="EMBL" id="MDT9593151.1"/>
    </source>
</evidence>
<evidence type="ECO:0000256" key="6">
    <source>
        <dbReference type="ARBA" id="ARBA00023136"/>
    </source>
</evidence>
<evidence type="ECO:0000256" key="4">
    <source>
        <dbReference type="ARBA" id="ARBA00022692"/>
    </source>
</evidence>
<dbReference type="PANTHER" id="PTHR30561">
    <property type="entry name" value="SMR FAMILY PROTON-DEPENDENT DRUG EFFLUX TRANSPORTER SUGE"/>
    <property type="match status" value="1"/>
</dbReference>
<evidence type="ECO:0000256" key="7">
    <source>
        <dbReference type="SAM" id="Phobius"/>
    </source>
</evidence>
<keyword evidence="10" id="KW-1185">Reference proteome</keyword>
<dbReference type="Gene3D" id="1.10.3730.20">
    <property type="match status" value="1"/>
</dbReference>
<keyword evidence="4 7" id="KW-0812">Transmembrane</keyword>
<comment type="subcellular location">
    <subcellularLocation>
        <location evidence="1">Cell membrane</location>
        <topology evidence="1">Multi-pass membrane protein</topology>
    </subcellularLocation>
</comment>
<organism evidence="9 10">
    <name type="scientific">Nocardioides imazamoxiresistens</name>
    <dbReference type="NCBI Taxonomy" id="3231893"/>
    <lineage>
        <taxon>Bacteria</taxon>
        <taxon>Bacillati</taxon>
        <taxon>Actinomycetota</taxon>
        <taxon>Actinomycetes</taxon>
        <taxon>Propionibacteriales</taxon>
        <taxon>Nocardioidaceae</taxon>
        <taxon>Nocardioides</taxon>
    </lineage>
</organism>
<feature type="transmembrane region" description="Helical" evidence="7">
    <location>
        <begin position="66"/>
        <end position="87"/>
    </location>
</feature>
<feature type="transmembrane region" description="Helical" evidence="7">
    <location>
        <begin position="93"/>
        <end position="115"/>
    </location>
</feature>
<gene>
    <name evidence="9" type="ORF">RDV89_08730</name>
</gene>
<keyword evidence="6 7" id="KW-0472">Membrane</keyword>
<dbReference type="InterPro" id="IPR000390">
    <property type="entry name" value="Small_drug/metabolite_transptr"/>
</dbReference>
<feature type="transmembrane region" description="Helical" evidence="7">
    <location>
        <begin position="195"/>
        <end position="218"/>
    </location>
</feature>
<dbReference type="RefSeq" id="WP_315732582.1">
    <property type="nucleotide sequence ID" value="NZ_JAVYII010000003.1"/>
</dbReference>
<name>A0ABU3PW88_9ACTN</name>
<evidence type="ECO:0000256" key="2">
    <source>
        <dbReference type="ARBA" id="ARBA00022448"/>
    </source>
</evidence>
<evidence type="ECO:0000313" key="10">
    <source>
        <dbReference type="Proteomes" id="UP001268542"/>
    </source>
</evidence>
<accession>A0ABU3PW88</accession>
<evidence type="ECO:0008006" key="11">
    <source>
        <dbReference type="Google" id="ProtNLM"/>
    </source>
</evidence>
<reference evidence="9 10" key="1">
    <citation type="submission" date="2023-08" db="EMBL/GenBank/DDBJ databases">
        <title>Nocardioides seae sp. nov., a bacterium isolated from a soil.</title>
        <authorList>
            <person name="Wang X."/>
        </authorList>
    </citation>
    <scope>NUCLEOTIDE SEQUENCE [LARGE SCALE GENOMIC DNA]</scope>
    <source>
        <strain evidence="9 10">YZH12</strain>
    </source>
</reference>
<feature type="chain" id="PRO_5046825733" description="EamA family transporter" evidence="8">
    <location>
        <begin position="17"/>
        <end position="301"/>
    </location>
</feature>
<feature type="signal peptide" evidence="8">
    <location>
        <begin position="1"/>
        <end position="16"/>
    </location>
</feature>
<dbReference type="SUPFAM" id="SSF103481">
    <property type="entry name" value="Multidrug resistance efflux transporter EmrE"/>
    <property type="match status" value="2"/>
</dbReference>
<protein>
    <recommendedName>
        <fullName evidence="11">EamA family transporter</fullName>
    </recommendedName>
</protein>
<feature type="transmembrane region" description="Helical" evidence="7">
    <location>
        <begin position="230"/>
        <end position="253"/>
    </location>
</feature>
<keyword evidence="8" id="KW-0732">Signal</keyword>
<feature type="transmembrane region" description="Helical" evidence="7">
    <location>
        <begin position="32"/>
        <end position="54"/>
    </location>
</feature>
<dbReference type="InterPro" id="IPR037185">
    <property type="entry name" value="EmrE-like"/>
</dbReference>
<keyword evidence="2" id="KW-0813">Transport</keyword>
<dbReference type="Proteomes" id="UP001268542">
    <property type="component" value="Unassembled WGS sequence"/>
</dbReference>
<evidence type="ECO:0000256" key="8">
    <source>
        <dbReference type="SAM" id="SignalP"/>
    </source>
</evidence>
<dbReference type="PANTHER" id="PTHR30561:SF1">
    <property type="entry name" value="MULTIDRUG TRANSPORTER EMRE"/>
    <property type="match status" value="1"/>
</dbReference>
<feature type="transmembrane region" description="Helical" evidence="7">
    <location>
        <begin position="259"/>
        <end position="277"/>
    </location>
</feature>
<sequence>MTLAVVLVLVGSCAHAAWNLLAVAGRTDPRGFLLAATLVALAACAPLAIVRLAAGGTALADLRGALVLGAVSGLLHTAYALSLQVAYRHGDVGVVYPVARGVGPLLAVVAGWVLFSEAVTGVHAAGVGLVLTGVAVAAAEEQRSAPVGPGDAGSAGPAVGSAGAGLVGGLVVGTAVAAYTVWDAHAVGDRGADPVAYYLVTGLVQLLVLLAVSGAGRARRVREVVRTTPLAVVGVGLLVPTSYLLVLFAMTMAPLSVVAPLRATSVVIGAVGACVLLREGRLAPRLAAAAVVAAGVTAVGL</sequence>
<proteinExistence type="predicted"/>
<evidence type="ECO:0000256" key="1">
    <source>
        <dbReference type="ARBA" id="ARBA00004651"/>
    </source>
</evidence>
<keyword evidence="3" id="KW-1003">Cell membrane</keyword>
<feature type="transmembrane region" description="Helical" evidence="7">
    <location>
        <begin position="122"/>
        <end position="139"/>
    </location>
</feature>
<dbReference type="EMBL" id="JAVYII010000003">
    <property type="protein sequence ID" value="MDT9593151.1"/>
    <property type="molecule type" value="Genomic_DNA"/>
</dbReference>
<evidence type="ECO:0000256" key="5">
    <source>
        <dbReference type="ARBA" id="ARBA00022989"/>
    </source>
</evidence>
<comment type="caution">
    <text evidence="9">The sequence shown here is derived from an EMBL/GenBank/DDBJ whole genome shotgun (WGS) entry which is preliminary data.</text>
</comment>
<evidence type="ECO:0000256" key="3">
    <source>
        <dbReference type="ARBA" id="ARBA00022475"/>
    </source>
</evidence>